<dbReference type="GO" id="GO:0008173">
    <property type="term" value="F:RNA methyltransferase activity"/>
    <property type="evidence" value="ECO:0007669"/>
    <property type="project" value="InterPro"/>
</dbReference>
<proteinExistence type="inferred from homology"/>
<feature type="region of interest" description="Disordered" evidence="4">
    <location>
        <begin position="56"/>
        <end position="89"/>
    </location>
</feature>
<evidence type="ECO:0000256" key="2">
    <source>
        <dbReference type="ARBA" id="ARBA00022603"/>
    </source>
</evidence>
<evidence type="ECO:0000313" key="7">
    <source>
        <dbReference type="EMBL" id="KAG7153692.1"/>
    </source>
</evidence>
<evidence type="ECO:0000256" key="1">
    <source>
        <dbReference type="ARBA" id="ARBA00007228"/>
    </source>
</evidence>
<evidence type="ECO:0000259" key="6">
    <source>
        <dbReference type="Pfam" id="PF22435"/>
    </source>
</evidence>
<dbReference type="InterPro" id="IPR001537">
    <property type="entry name" value="SpoU_MeTrfase"/>
</dbReference>
<dbReference type="PANTHER" id="PTHR43191:SF2">
    <property type="entry name" value="RRNA METHYLTRANSFERASE 3, MITOCHONDRIAL"/>
    <property type="match status" value="1"/>
</dbReference>
<dbReference type="SUPFAM" id="SSF75217">
    <property type="entry name" value="alpha/beta knot"/>
    <property type="match status" value="2"/>
</dbReference>
<keyword evidence="2 7" id="KW-0489">Methyltransferase</keyword>
<protein>
    <submittedName>
        <fullName evidence="7">rRNA methyltransferase 3-like</fullName>
    </submittedName>
</protein>
<sequence>MYRMRPSLYTLVGSCGVNVFRHYRRYARRPVRVHSPVMKDESLTFTNITFNDQFKNNTLSNNKVNGKDGRQQPESSQSTGSTPQEDSSHYQVHTTLAHNSQHETNNLVNEVQFEHLKDAKDFVRSLLNNISSRKFREENKFFVGEGYRIIKEALDAGVMPEAIYFSRHHHLALLKPGSPNFGLEELNALNELPLYKTPYKRLQTLSSLTTCPGVFKRPEFGSSQHVSQSVPVTVILDEVREPGNLGGILRTLASVGVDQVVLIKGCCDPWESKVLRAACGAHFRIKLTVKATWSVIHNYVPEYAPLLLADVCRKIDLDGCVNENIQVLNSPKVKPVTKNSTSLFIEEDAVNVYEINSEGKKVVTDPSYDDEEHLSHFENVQLPVHYYDDIQILQKISNISPQVVIIIGGETGISKAARKFACFNGGLQVAVPLANGMDSLNTSVAVGIILYEIQRQFRRLRLRDRRSLSSETSL</sequence>
<dbReference type="SUPFAM" id="SSF55315">
    <property type="entry name" value="L30e-like"/>
    <property type="match status" value="1"/>
</dbReference>
<gene>
    <name evidence="7" type="primary">MRM3-L</name>
    <name evidence="7" type="ORF">Hamer_G009359</name>
</gene>
<accession>A0A8J5J2L4</accession>
<comment type="caution">
    <text evidence="7">The sequence shown here is derived from an EMBL/GenBank/DDBJ whole genome shotgun (WGS) entry which is preliminary data.</text>
</comment>
<dbReference type="GO" id="GO:0003723">
    <property type="term" value="F:RNA binding"/>
    <property type="evidence" value="ECO:0007669"/>
    <property type="project" value="InterPro"/>
</dbReference>
<dbReference type="Pfam" id="PF00588">
    <property type="entry name" value="SpoU_methylase"/>
    <property type="match status" value="1"/>
</dbReference>
<keyword evidence="8" id="KW-1185">Reference proteome</keyword>
<keyword evidence="3" id="KW-0808">Transferase</keyword>
<reference evidence="7" key="1">
    <citation type="journal article" date="2021" name="Sci. Adv.">
        <title>The American lobster genome reveals insights on longevity, neural, and immune adaptations.</title>
        <authorList>
            <person name="Polinski J.M."/>
            <person name="Zimin A.V."/>
            <person name="Clark K.F."/>
            <person name="Kohn A.B."/>
            <person name="Sadowski N."/>
            <person name="Timp W."/>
            <person name="Ptitsyn A."/>
            <person name="Khanna P."/>
            <person name="Romanova D.Y."/>
            <person name="Williams P."/>
            <person name="Greenwood S.J."/>
            <person name="Moroz L.L."/>
            <person name="Walt D.R."/>
            <person name="Bodnar A.G."/>
        </authorList>
    </citation>
    <scope>NUCLEOTIDE SEQUENCE</scope>
    <source>
        <strain evidence="7">GMGI-L3</strain>
    </source>
</reference>
<dbReference type="InterPro" id="IPR051259">
    <property type="entry name" value="rRNA_Methyltransferase"/>
</dbReference>
<dbReference type="GO" id="GO:0006396">
    <property type="term" value="P:RNA processing"/>
    <property type="evidence" value="ECO:0007669"/>
    <property type="project" value="InterPro"/>
</dbReference>
<dbReference type="Pfam" id="PF22435">
    <property type="entry name" value="MRM3-like_sub_bind"/>
    <property type="match status" value="1"/>
</dbReference>
<dbReference type="Proteomes" id="UP000747542">
    <property type="component" value="Unassembled WGS sequence"/>
</dbReference>
<evidence type="ECO:0000313" key="8">
    <source>
        <dbReference type="Proteomes" id="UP000747542"/>
    </source>
</evidence>
<name>A0A8J5J2L4_HOMAM</name>
<dbReference type="AlphaFoldDB" id="A0A8J5J2L4"/>
<dbReference type="EMBL" id="JAHLQT010046319">
    <property type="protein sequence ID" value="KAG7153692.1"/>
    <property type="molecule type" value="Genomic_DNA"/>
</dbReference>
<dbReference type="Gene3D" id="3.40.1280.10">
    <property type="match status" value="1"/>
</dbReference>
<dbReference type="InterPro" id="IPR029028">
    <property type="entry name" value="Alpha/beta_knot_MTases"/>
</dbReference>
<dbReference type="GO" id="GO:0032259">
    <property type="term" value="P:methylation"/>
    <property type="evidence" value="ECO:0007669"/>
    <property type="project" value="UniProtKB-KW"/>
</dbReference>
<dbReference type="PANTHER" id="PTHR43191">
    <property type="entry name" value="RRNA METHYLTRANSFERASE 3"/>
    <property type="match status" value="1"/>
</dbReference>
<dbReference type="InterPro" id="IPR029026">
    <property type="entry name" value="tRNA_m1G_MTases_N"/>
</dbReference>
<dbReference type="Gene3D" id="3.30.1330.30">
    <property type="match status" value="1"/>
</dbReference>
<evidence type="ECO:0000259" key="5">
    <source>
        <dbReference type="Pfam" id="PF00588"/>
    </source>
</evidence>
<feature type="domain" description="tRNA/rRNA methyltransferase SpoU type" evidence="5">
    <location>
        <begin position="232"/>
        <end position="300"/>
    </location>
</feature>
<feature type="domain" description="MRM3-like substrate binding" evidence="6">
    <location>
        <begin position="128"/>
        <end position="210"/>
    </location>
</feature>
<dbReference type="InterPro" id="IPR029064">
    <property type="entry name" value="Ribosomal_eL30-like_sf"/>
</dbReference>
<comment type="similarity">
    <text evidence="1">Belongs to the class IV-like SAM-binding methyltransferase superfamily. RNA methyltransferase TrmH family.</text>
</comment>
<evidence type="ECO:0000256" key="3">
    <source>
        <dbReference type="ARBA" id="ARBA00022679"/>
    </source>
</evidence>
<organism evidence="7 8">
    <name type="scientific">Homarus americanus</name>
    <name type="common">American lobster</name>
    <dbReference type="NCBI Taxonomy" id="6706"/>
    <lineage>
        <taxon>Eukaryota</taxon>
        <taxon>Metazoa</taxon>
        <taxon>Ecdysozoa</taxon>
        <taxon>Arthropoda</taxon>
        <taxon>Crustacea</taxon>
        <taxon>Multicrustacea</taxon>
        <taxon>Malacostraca</taxon>
        <taxon>Eumalacostraca</taxon>
        <taxon>Eucarida</taxon>
        <taxon>Decapoda</taxon>
        <taxon>Pleocyemata</taxon>
        <taxon>Astacidea</taxon>
        <taxon>Nephropoidea</taxon>
        <taxon>Nephropidae</taxon>
        <taxon>Homarus</taxon>
    </lineage>
</organism>
<feature type="compositionally biased region" description="Polar residues" evidence="4">
    <location>
        <begin position="72"/>
        <end position="89"/>
    </location>
</feature>
<dbReference type="InterPro" id="IPR053888">
    <property type="entry name" value="MRM3-like_sub_bind"/>
</dbReference>
<evidence type="ECO:0000256" key="4">
    <source>
        <dbReference type="SAM" id="MobiDB-lite"/>
    </source>
</evidence>